<dbReference type="Proteomes" id="UP000242470">
    <property type="component" value="Unassembled WGS sequence"/>
</dbReference>
<evidence type="ECO:0000256" key="15">
    <source>
        <dbReference type="SAM" id="Phobius"/>
    </source>
</evidence>
<evidence type="ECO:0000256" key="2">
    <source>
        <dbReference type="ARBA" id="ARBA00022527"/>
    </source>
</evidence>
<dbReference type="Gene3D" id="2.60.40.2560">
    <property type="match status" value="1"/>
</dbReference>
<dbReference type="Pfam" id="PF03793">
    <property type="entry name" value="PASTA"/>
    <property type="match status" value="3"/>
</dbReference>
<keyword evidence="3" id="KW-0309">Germination</keyword>
<comment type="catalytic activity">
    <reaction evidence="10">
        <text>L-seryl-[protein] + ATP = O-phospho-L-seryl-[protein] + ADP + H(+)</text>
        <dbReference type="Rhea" id="RHEA:17989"/>
        <dbReference type="Rhea" id="RHEA-COMP:9863"/>
        <dbReference type="Rhea" id="RHEA-COMP:11604"/>
        <dbReference type="ChEBI" id="CHEBI:15378"/>
        <dbReference type="ChEBI" id="CHEBI:29999"/>
        <dbReference type="ChEBI" id="CHEBI:30616"/>
        <dbReference type="ChEBI" id="CHEBI:83421"/>
        <dbReference type="ChEBI" id="CHEBI:456216"/>
        <dbReference type="EC" id="2.7.11.1"/>
    </reaction>
</comment>
<comment type="subcellular location">
    <subcellularLocation>
        <location evidence="11">Spore membrane</location>
        <topology evidence="11">Single-pass type II membrane protein</topology>
    </subcellularLocation>
</comment>
<dbReference type="NCBIfam" id="NF033483">
    <property type="entry name" value="PknB_PASTA_kin"/>
    <property type="match status" value="1"/>
</dbReference>
<comment type="catalytic activity">
    <reaction evidence="9">
        <text>L-threonyl-[protein] + ATP = O-phospho-L-threonyl-[protein] + ADP + H(+)</text>
        <dbReference type="Rhea" id="RHEA:46608"/>
        <dbReference type="Rhea" id="RHEA-COMP:11060"/>
        <dbReference type="Rhea" id="RHEA-COMP:11605"/>
        <dbReference type="ChEBI" id="CHEBI:15378"/>
        <dbReference type="ChEBI" id="CHEBI:30013"/>
        <dbReference type="ChEBI" id="CHEBI:30616"/>
        <dbReference type="ChEBI" id="CHEBI:61977"/>
        <dbReference type="ChEBI" id="CHEBI:456216"/>
        <dbReference type="EC" id="2.7.11.1"/>
    </reaction>
</comment>
<dbReference type="Pfam" id="PF00069">
    <property type="entry name" value="Pkinase"/>
    <property type="match status" value="1"/>
</dbReference>
<dbReference type="RefSeq" id="WP_059106709.1">
    <property type="nucleotide sequence ID" value="NZ_AP024589.1"/>
</dbReference>
<evidence type="ECO:0000256" key="13">
    <source>
        <dbReference type="PROSITE-ProRule" id="PRU10141"/>
    </source>
</evidence>
<keyword evidence="7 13" id="KW-0067">ATP-binding</keyword>
<keyword evidence="15" id="KW-0472">Membrane</keyword>
<evidence type="ECO:0000256" key="1">
    <source>
        <dbReference type="ARBA" id="ARBA00012513"/>
    </source>
</evidence>
<accession>A0AAP8PQJ4</accession>
<dbReference type="AlphaFoldDB" id="A0AAP8PQJ4"/>
<dbReference type="InterPro" id="IPR005543">
    <property type="entry name" value="PASTA_dom"/>
</dbReference>
<dbReference type="GO" id="GO:0009847">
    <property type="term" value="P:spore germination"/>
    <property type="evidence" value="ECO:0007669"/>
    <property type="project" value="UniProtKB-ARBA"/>
</dbReference>
<dbReference type="GeneID" id="64982455"/>
<proteinExistence type="predicted"/>
<feature type="domain" description="PASTA" evidence="17">
    <location>
        <begin position="437"/>
        <end position="506"/>
    </location>
</feature>
<keyword evidence="4" id="KW-0808">Transferase</keyword>
<evidence type="ECO:0000256" key="14">
    <source>
        <dbReference type="SAM" id="MobiDB-lite"/>
    </source>
</evidence>
<dbReference type="Gene3D" id="1.10.510.10">
    <property type="entry name" value="Transferase(Phosphotransferase) domain 1"/>
    <property type="match status" value="1"/>
</dbReference>
<keyword evidence="15" id="KW-0812">Transmembrane</keyword>
<dbReference type="Gene3D" id="3.30.10.20">
    <property type="match status" value="3"/>
</dbReference>
<evidence type="ECO:0000256" key="5">
    <source>
        <dbReference type="ARBA" id="ARBA00022741"/>
    </source>
</evidence>
<evidence type="ECO:0000259" key="17">
    <source>
        <dbReference type="PROSITE" id="PS51178"/>
    </source>
</evidence>
<keyword evidence="15" id="KW-1133">Transmembrane helix</keyword>
<reference evidence="18 19" key="1">
    <citation type="submission" date="2017-08" db="EMBL/GenBank/DDBJ databases">
        <title>Draft genome sequences of 64 type strains of genus Staph aureus.</title>
        <authorList>
            <person name="Cole K."/>
            <person name="Golubchik T."/>
            <person name="Russell J."/>
            <person name="Foster D."/>
            <person name="Llewelyn M."/>
            <person name="Wilson D."/>
            <person name="Crook D."/>
            <person name="Paul J."/>
        </authorList>
    </citation>
    <scope>NUCLEOTIDE SEQUENCE [LARGE SCALE GENOMIC DNA]</scope>
    <source>
        <strain evidence="18 19">NCTC 12101</strain>
    </source>
</reference>
<keyword evidence="2 18" id="KW-0723">Serine/threonine-protein kinase</keyword>
<comment type="caution">
    <text evidence="18">The sequence shown here is derived from an EMBL/GenBank/DDBJ whole genome shotgun (WGS) entry which is preliminary data.</text>
</comment>
<keyword evidence="8" id="KW-0735">Signal-anchor</keyword>
<dbReference type="PANTHER" id="PTHR43289:SF34">
    <property type="entry name" value="SERINE_THREONINE-PROTEIN KINASE YBDM-RELATED"/>
    <property type="match status" value="1"/>
</dbReference>
<dbReference type="PROSITE" id="PS51178">
    <property type="entry name" value="PASTA"/>
    <property type="match status" value="3"/>
</dbReference>
<evidence type="ECO:0000313" key="18">
    <source>
        <dbReference type="EMBL" id="PNZ69042.1"/>
    </source>
</evidence>
<evidence type="ECO:0000256" key="4">
    <source>
        <dbReference type="ARBA" id="ARBA00022679"/>
    </source>
</evidence>
<feature type="compositionally biased region" description="Basic and acidic residues" evidence="14">
    <location>
        <begin position="575"/>
        <end position="606"/>
    </location>
</feature>
<dbReference type="GO" id="GO:0005524">
    <property type="term" value="F:ATP binding"/>
    <property type="evidence" value="ECO:0007669"/>
    <property type="project" value="UniProtKB-UniRule"/>
</dbReference>
<dbReference type="PROSITE" id="PS00107">
    <property type="entry name" value="PROTEIN_KINASE_ATP"/>
    <property type="match status" value="1"/>
</dbReference>
<dbReference type="Pfam" id="PF21160">
    <property type="entry name" value="PrkC-like_PASTA-like"/>
    <property type="match status" value="1"/>
</dbReference>
<evidence type="ECO:0000256" key="12">
    <source>
        <dbReference type="ARBA" id="ARBA00070041"/>
    </source>
</evidence>
<dbReference type="EC" id="2.7.11.1" evidence="1"/>
<evidence type="ECO:0000256" key="8">
    <source>
        <dbReference type="ARBA" id="ARBA00022968"/>
    </source>
</evidence>
<organism evidence="18 19">
    <name type="scientific">Staphylococcus auricularis</name>
    <dbReference type="NCBI Taxonomy" id="29379"/>
    <lineage>
        <taxon>Bacteria</taxon>
        <taxon>Bacillati</taxon>
        <taxon>Bacillota</taxon>
        <taxon>Bacilli</taxon>
        <taxon>Bacillales</taxon>
        <taxon>Staphylococcaceae</taxon>
        <taxon>Staphylococcus</taxon>
    </lineage>
</organism>
<name>A0AAP8PQJ4_9STAP</name>
<dbReference type="GO" id="GO:0007165">
    <property type="term" value="P:signal transduction"/>
    <property type="evidence" value="ECO:0007669"/>
    <property type="project" value="UniProtKB-ARBA"/>
</dbReference>
<dbReference type="GO" id="GO:0071224">
    <property type="term" value="P:cellular response to peptidoglycan"/>
    <property type="evidence" value="ECO:0007669"/>
    <property type="project" value="UniProtKB-ARBA"/>
</dbReference>
<evidence type="ECO:0000256" key="9">
    <source>
        <dbReference type="ARBA" id="ARBA00047899"/>
    </source>
</evidence>
<dbReference type="Gene3D" id="3.30.200.20">
    <property type="entry name" value="Phosphorylase Kinase, domain 1"/>
    <property type="match status" value="1"/>
</dbReference>
<sequence>MIGKMINERYHVLEKLGGGGMSTVYLAQDTILQRKVAIKAISIPSGEQEETIQRFEREVHHLTQLAHDHIVDVYDITEDDECFFLVMEYVEGPTLSQYIKSNHPIPVETVVEFTNQIIDGIAHAHECHIVHRDIKPQNILFANDHELKLLDFGIAKVLSETTMTKTNHVLGTVQYLSPEQARGESTDYKTDIYSIGVVIYEMLMGEPPFTGETAISIAIKHIQDPMPNVSDYREDVPQALSNVILKATAKERDRRYESVKELSDDLATALDPSRKDEQPLDLYEDQNQTMVIDKQALQSKLKDDEAKAKNIKQTMQIPVVDQLKLQSNESQFYVEPTKKRSPFKKIIFALIFIFLLIGLIGFGAWGMFGHKYAETPDVSGKTEQEAKQALEEQSLKLGKVSHDYSNKYAKDKIIRTNPESGERVERDSAIDIVVSKGVKQVTMPNLCGMKREEAVTRLEELGIKDVKVNKAYTTQGISKGFIESQNVYPGSKVKVQGGNVILTESLGVKQVYVGNYINKSYNTAKQELENKGFKVNITEKENSNSVKKGDVISQSPKNKEVDEGSTINFVVSEGKASDKDQSSDKDSDKEKKDDKKESKNDSKQNDEDNDNNSDNKSSGPESAATKDYVETVEVPYSGKNDKSQEVEVFVRDKNKVGNEPSQTYNIKSDKSIEIPLEIEKDKTAGYTVRVDGKVVADKDIPYDK</sequence>
<dbReference type="FunFam" id="3.30.200.20:FF:000035">
    <property type="entry name" value="Serine/threonine protein kinase Stk1"/>
    <property type="match status" value="1"/>
</dbReference>
<evidence type="ECO:0000259" key="16">
    <source>
        <dbReference type="PROSITE" id="PS50011"/>
    </source>
</evidence>
<feature type="binding site" evidence="13">
    <location>
        <position position="39"/>
    </location>
    <ligand>
        <name>ATP</name>
        <dbReference type="ChEBI" id="CHEBI:30616"/>
    </ligand>
</feature>
<protein>
    <recommendedName>
        <fullName evidence="12">Serine/threonine-protein kinase PrkC</fullName>
        <ecNumber evidence="1">2.7.11.1</ecNumber>
    </recommendedName>
</protein>
<dbReference type="InterPro" id="IPR008271">
    <property type="entry name" value="Ser/Thr_kinase_AS"/>
</dbReference>
<feature type="domain" description="PASTA" evidence="17">
    <location>
        <begin position="369"/>
        <end position="436"/>
    </location>
</feature>
<dbReference type="InterPro" id="IPR000719">
    <property type="entry name" value="Prot_kinase_dom"/>
</dbReference>
<dbReference type="CDD" id="cd06577">
    <property type="entry name" value="PASTA_pknB"/>
    <property type="match status" value="2"/>
</dbReference>
<dbReference type="PANTHER" id="PTHR43289">
    <property type="entry name" value="MITOGEN-ACTIVATED PROTEIN KINASE KINASE KINASE 20-RELATED"/>
    <property type="match status" value="1"/>
</dbReference>
<evidence type="ECO:0000256" key="11">
    <source>
        <dbReference type="ARBA" id="ARBA00060432"/>
    </source>
</evidence>
<evidence type="ECO:0000256" key="7">
    <source>
        <dbReference type="ARBA" id="ARBA00022840"/>
    </source>
</evidence>
<evidence type="ECO:0000256" key="3">
    <source>
        <dbReference type="ARBA" id="ARBA00022544"/>
    </source>
</evidence>
<feature type="transmembrane region" description="Helical" evidence="15">
    <location>
        <begin position="346"/>
        <end position="368"/>
    </location>
</feature>
<dbReference type="PROSITE" id="PS00108">
    <property type="entry name" value="PROTEIN_KINASE_ST"/>
    <property type="match status" value="1"/>
</dbReference>
<keyword evidence="6 18" id="KW-0418">Kinase</keyword>
<dbReference type="CDD" id="cd14014">
    <property type="entry name" value="STKc_PknB_like"/>
    <property type="match status" value="1"/>
</dbReference>
<evidence type="ECO:0000313" key="19">
    <source>
        <dbReference type="Proteomes" id="UP000242470"/>
    </source>
</evidence>
<dbReference type="SMART" id="SM00740">
    <property type="entry name" value="PASTA"/>
    <property type="match status" value="3"/>
</dbReference>
<gene>
    <name evidence="18" type="ORF">CD158_01825</name>
</gene>
<dbReference type="SUPFAM" id="SSF56112">
    <property type="entry name" value="Protein kinase-like (PK-like)"/>
    <property type="match status" value="1"/>
</dbReference>
<dbReference type="SMART" id="SM00220">
    <property type="entry name" value="S_TKc"/>
    <property type="match status" value="1"/>
</dbReference>
<dbReference type="EMBL" id="PPQW01000006">
    <property type="protein sequence ID" value="PNZ69042.1"/>
    <property type="molecule type" value="Genomic_DNA"/>
</dbReference>
<evidence type="ECO:0000256" key="6">
    <source>
        <dbReference type="ARBA" id="ARBA00022777"/>
    </source>
</evidence>
<dbReference type="GO" id="GO:0004674">
    <property type="term" value="F:protein serine/threonine kinase activity"/>
    <property type="evidence" value="ECO:0007669"/>
    <property type="project" value="UniProtKB-KW"/>
</dbReference>
<dbReference type="InterPro" id="IPR011009">
    <property type="entry name" value="Kinase-like_dom_sf"/>
</dbReference>
<feature type="domain" description="Protein kinase" evidence="16">
    <location>
        <begin position="10"/>
        <end position="267"/>
    </location>
</feature>
<evidence type="ECO:0000256" key="10">
    <source>
        <dbReference type="ARBA" id="ARBA00048679"/>
    </source>
</evidence>
<dbReference type="FunFam" id="1.10.510.10:FF:000021">
    <property type="entry name" value="Serine/threonine protein kinase"/>
    <property type="match status" value="1"/>
</dbReference>
<dbReference type="InterPro" id="IPR017441">
    <property type="entry name" value="Protein_kinase_ATP_BS"/>
</dbReference>
<feature type="domain" description="PASTA" evidence="17">
    <location>
        <begin position="507"/>
        <end position="573"/>
    </location>
</feature>
<dbReference type="PROSITE" id="PS50011">
    <property type="entry name" value="PROTEIN_KINASE_DOM"/>
    <property type="match status" value="1"/>
</dbReference>
<feature type="region of interest" description="Disordered" evidence="14">
    <location>
        <begin position="542"/>
        <end position="644"/>
    </location>
</feature>
<keyword evidence="5 13" id="KW-0547">Nucleotide-binding</keyword>